<feature type="compositionally biased region" description="Basic and acidic residues" evidence="2">
    <location>
        <begin position="426"/>
        <end position="447"/>
    </location>
</feature>
<feature type="compositionally biased region" description="Polar residues" evidence="2">
    <location>
        <begin position="21"/>
        <end position="41"/>
    </location>
</feature>
<feature type="compositionally biased region" description="Polar residues" evidence="2">
    <location>
        <begin position="103"/>
        <end position="124"/>
    </location>
</feature>
<feature type="compositionally biased region" description="Polar residues" evidence="2">
    <location>
        <begin position="735"/>
        <end position="748"/>
    </location>
</feature>
<feature type="compositionally biased region" description="Low complexity" evidence="2">
    <location>
        <begin position="505"/>
        <end position="535"/>
    </location>
</feature>
<dbReference type="InterPro" id="IPR002110">
    <property type="entry name" value="Ankyrin_rpt"/>
</dbReference>
<name>A0A2P2HX24_9CRUS</name>
<feature type="region of interest" description="Disordered" evidence="2">
    <location>
        <begin position="950"/>
        <end position="969"/>
    </location>
</feature>
<evidence type="ECO:0000256" key="1">
    <source>
        <dbReference type="PROSITE-ProRule" id="PRU00023"/>
    </source>
</evidence>
<feature type="compositionally biased region" description="Basic and acidic residues" evidence="2">
    <location>
        <begin position="536"/>
        <end position="565"/>
    </location>
</feature>
<evidence type="ECO:0000313" key="3">
    <source>
        <dbReference type="EMBL" id="LAB66338.1"/>
    </source>
</evidence>
<feature type="region of interest" description="Disordered" evidence="2">
    <location>
        <begin position="1"/>
        <end position="86"/>
    </location>
</feature>
<protein>
    <submittedName>
        <fullName evidence="3">Ankyrin repeat domain-containing protein 11-like</fullName>
    </submittedName>
</protein>
<dbReference type="InterPro" id="IPR036770">
    <property type="entry name" value="Ankyrin_rpt-contain_sf"/>
</dbReference>
<feature type="compositionally biased region" description="Low complexity" evidence="2">
    <location>
        <begin position="637"/>
        <end position="654"/>
    </location>
</feature>
<feature type="compositionally biased region" description="Low complexity" evidence="2">
    <location>
        <begin position="42"/>
        <end position="57"/>
    </location>
</feature>
<feature type="repeat" description="ANK" evidence="1">
    <location>
        <begin position="341"/>
        <end position="373"/>
    </location>
</feature>
<feature type="compositionally biased region" description="Polar residues" evidence="2">
    <location>
        <begin position="598"/>
        <end position="611"/>
    </location>
</feature>
<dbReference type="PANTHER" id="PTHR24149">
    <property type="entry name" value="ANKYRIN REPEAT DOMAIN-CONTAINING PROTEIN 12"/>
    <property type="match status" value="1"/>
</dbReference>
<dbReference type="EMBL" id="IACF01000572">
    <property type="protein sequence ID" value="LAB66338.1"/>
    <property type="molecule type" value="mRNA"/>
</dbReference>
<dbReference type="GO" id="GO:0005654">
    <property type="term" value="C:nucleoplasm"/>
    <property type="evidence" value="ECO:0007669"/>
    <property type="project" value="TreeGrafter"/>
</dbReference>
<feature type="compositionally biased region" description="Low complexity" evidence="2">
    <location>
        <begin position="886"/>
        <end position="897"/>
    </location>
</feature>
<dbReference type="PROSITE" id="PS50088">
    <property type="entry name" value="ANK_REPEAT"/>
    <property type="match status" value="3"/>
</dbReference>
<feature type="compositionally biased region" description="Gly residues" evidence="2">
    <location>
        <begin position="771"/>
        <end position="780"/>
    </location>
</feature>
<feature type="compositionally biased region" description="Polar residues" evidence="2">
    <location>
        <begin position="408"/>
        <end position="425"/>
    </location>
</feature>
<organism evidence="3">
    <name type="scientific">Hirondellea gigas</name>
    <dbReference type="NCBI Taxonomy" id="1518452"/>
    <lineage>
        <taxon>Eukaryota</taxon>
        <taxon>Metazoa</taxon>
        <taxon>Ecdysozoa</taxon>
        <taxon>Arthropoda</taxon>
        <taxon>Crustacea</taxon>
        <taxon>Multicrustacea</taxon>
        <taxon>Malacostraca</taxon>
        <taxon>Eumalacostraca</taxon>
        <taxon>Peracarida</taxon>
        <taxon>Amphipoda</taxon>
        <taxon>Amphilochidea</taxon>
        <taxon>Lysianassida</taxon>
        <taxon>Lysianassidira</taxon>
        <taxon>Lysianassoidea</taxon>
        <taxon>Lysianassidae</taxon>
        <taxon>Hirondellea</taxon>
    </lineage>
</organism>
<feature type="compositionally biased region" description="Low complexity" evidence="2">
    <location>
        <begin position="460"/>
        <end position="496"/>
    </location>
</feature>
<evidence type="ECO:0000256" key="2">
    <source>
        <dbReference type="SAM" id="MobiDB-lite"/>
    </source>
</evidence>
<dbReference type="AlphaFoldDB" id="A0A2P2HX24"/>
<dbReference type="SUPFAM" id="SSF48403">
    <property type="entry name" value="Ankyrin repeat"/>
    <property type="match status" value="1"/>
</dbReference>
<dbReference type="PRINTS" id="PR01415">
    <property type="entry name" value="ANKYRIN"/>
</dbReference>
<feature type="region of interest" description="Disordered" evidence="2">
    <location>
        <begin position="192"/>
        <end position="273"/>
    </location>
</feature>
<sequence>MVRPVHSKRKLFDNSKEQKENTTPNEQLDKLSINSSQDFTDSNNSSTLLKPSSSSKSCTDNCHSTTNNNNTEQKNKFVGNTGAGNEDLPVSGLVVTGTAGTCSSAINNPSAKTSRTGVNHTPSRSNNSKSNSSNNNSTPQHGRSSNNSNVWSPAGVGSVNSSPHPRSQYNTFHHHTMPMSERQQIALLMQMSSPSPPSKCLSHNSSSNNNNQYSTTSSSITTSIGSPRCNSPYSPHNCGAGPHDSPALPGANTQQHNYPSMASGRGGGICKRNERGETPLHVAAIRGDADRVQQLIARGSDVNAVDYAGWTALHEACNRGFVSVARELISAGALVNAKGLDNDTPLHDACVNNHFKIVELLLESGASTSVVNRRGETPGDVCRSSVILGLLHKAPQYNSGITESSIVKANDNSSKMSRRTPPSNKLDTKIDIKLEPKTEKEECKNEESNGNNNGGGGGNSSTSNSNGSGNSSSSGGSSIGTTNSSQNPNANSAQPSGASNTGHASSNSNVSSSTGGSSDPSSPRVTLRLTPTSTRTPDKTARTSTEIKCESSDDPYEFKFNKDEGGISSTSPTANGGNNREGTNSPAASLLLSVKTEPGSNDITDNSNGSNKRPAEENDDDEAEQAKKKKKEESSKDNGAAVAATASSTSGKVTNRGGEKTTKGGAQASLLSSSMSQGFNSMMNKSNSGSSDGSSPSSGANNSSPSSNSSSYSTATSNTSSTSSSTLAVTDSSRKSLSSSIMNSPKTSIKQEKCEDTSDDESSRHDSSNITGGGGSGGGPKVPPLKIVLSSCGGGSSSTSNTSSQEQEHSSGQQNNKNINSRHVPYVVTANQGEGKEEIACSIGGTGTSVSGATVSTSAAGGTAMAGSSTVDNKDATGSGVKEEPMSPGSSSTSGEKSAPRITRSQRGTGSADECSAAVKMEVKAEDAVVSSSSSCASTSASYTSTLITSTSSANNAEGAQHPRKRKLNIKEEELEAQQETMSEQPVPNCYQMFVKIRKQIDERRKLLFPVQPKPPQGFKDYLMNRGTYILAGNPSSQHSVPIAAAPATLTVALKEIFTEQEKDRYKLRLHHQIEREKLVLSVEQDILRVHGKAARALANQVLPFSACTMLRDQEVYNILTPEQEEKHRNARSRYNGRLFISWLQDVDDKWEKIKEGMVLRHQHEAESLNAVHRMDWEWKMKELGLCDNKSKPVIEEIHVPMVAVPDFDLLPA</sequence>
<feature type="compositionally biased region" description="Basic and acidic residues" evidence="2">
    <location>
        <begin position="10"/>
        <end position="20"/>
    </location>
</feature>
<feature type="region of interest" description="Disordered" evidence="2">
    <location>
        <begin position="103"/>
        <end position="172"/>
    </location>
</feature>
<dbReference type="InterPro" id="IPR053210">
    <property type="entry name" value="ANKRD12"/>
</dbReference>
<feature type="compositionally biased region" description="Low complexity" evidence="2">
    <location>
        <begin position="797"/>
        <end position="814"/>
    </location>
</feature>
<feature type="repeat" description="ANK" evidence="1">
    <location>
        <begin position="308"/>
        <end position="340"/>
    </location>
</feature>
<feature type="compositionally biased region" description="Polar residues" evidence="2">
    <location>
        <begin position="158"/>
        <end position="171"/>
    </location>
</feature>
<keyword evidence="1" id="KW-0040">ANK repeat</keyword>
<feature type="compositionally biased region" description="Low complexity" evidence="2">
    <location>
        <begin position="848"/>
        <end position="871"/>
    </location>
</feature>
<feature type="compositionally biased region" description="Polar residues" evidence="2">
    <location>
        <begin position="138"/>
        <end position="151"/>
    </location>
</feature>
<feature type="compositionally biased region" description="Polar residues" evidence="2">
    <location>
        <begin position="251"/>
        <end position="260"/>
    </location>
</feature>
<feature type="compositionally biased region" description="Low complexity" evidence="2">
    <location>
        <begin position="125"/>
        <end position="137"/>
    </location>
</feature>
<feature type="region of interest" description="Disordered" evidence="2">
    <location>
        <begin position="408"/>
        <end position="831"/>
    </location>
</feature>
<feature type="compositionally biased region" description="Low complexity" evidence="2">
    <location>
        <begin position="202"/>
        <end position="223"/>
    </location>
</feature>
<feature type="region of interest" description="Disordered" evidence="2">
    <location>
        <begin position="844"/>
        <end position="913"/>
    </location>
</feature>
<reference evidence="3" key="1">
    <citation type="journal article" date="2018" name="Biosci. Biotechnol. Biochem.">
        <title>Polysaccharide hydrolase of the hadal zone amphipods Hirondellea gigas.</title>
        <authorList>
            <person name="Kobayashi H."/>
            <person name="Nagahama T."/>
            <person name="Arai W."/>
            <person name="Sasagawa Y."/>
            <person name="Umeda M."/>
            <person name="Hayashi T."/>
            <person name="Nikaido I."/>
            <person name="Watanabe H."/>
            <person name="Oguri K."/>
            <person name="Kitazato H."/>
            <person name="Fujioka K."/>
            <person name="Kido Y."/>
            <person name="Takami H."/>
        </authorList>
    </citation>
    <scope>NUCLEOTIDE SEQUENCE</scope>
    <source>
        <tissue evidence="3">Whole body</tissue>
    </source>
</reference>
<feature type="compositionally biased region" description="Polar residues" evidence="2">
    <location>
        <begin position="567"/>
        <end position="587"/>
    </location>
</feature>
<dbReference type="Pfam" id="PF12796">
    <property type="entry name" value="Ank_2"/>
    <property type="match status" value="1"/>
</dbReference>
<dbReference type="SMART" id="SM00248">
    <property type="entry name" value="ANK"/>
    <property type="match status" value="3"/>
</dbReference>
<feature type="compositionally biased region" description="Basic and acidic residues" evidence="2">
    <location>
        <begin position="749"/>
        <end position="767"/>
    </location>
</feature>
<accession>A0A2P2HX24</accession>
<feature type="repeat" description="ANK" evidence="1">
    <location>
        <begin position="275"/>
        <end position="307"/>
    </location>
</feature>
<dbReference type="PROSITE" id="PS50297">
    <property type="entry name" value="ANK_REP_REGION"/>
    <property type="match status" value="3"/>
</dbReference>
<feature type="compositionally biased region" description="Polar residues" evidence="2">
    <location>
        <begin position="224"/>
        <end position="234"/>
    </location>
</feature>
<dbReference type="PANTHER" id="PTHR24149:SF14">
    <property type="entry name" value="ANKYRIN REPEAT DOMAIN 12"/>
    <property type="match status" value="1"/>
</dbReference>
<proteinExistence type="evidence at transcript level"/>
<dbReference type="Gene3D" id="1.25.40.20">
    <property type="entry name" value="Ankyrin repeat-containing domain"/>
    <property type="match status" value="1"/>
</dbReference>
<feature type="compositionally biased region" description="Low complexity" evidence="2">
    <location>
        <begin position="664"/>
        <end position="731"/>
    </location>
</feature>